<feature type="region of interest" description="Disordered" evidence="6">
    <location>
        <begin position="84"/>
        <end position="136"/>
    </location>
</feature>
<evidence type="ECO:0000259" key="7">
    <source>
        <dbReference type="PROSITE" id="PS50949"/>
    </source>
</evidence>
<reference evidence="8 9" key="1">
    <citation type="submission" date="2016-10" db="EMBL/GenBank/DDBJ databases">
        <authorList>
            <person name="de Groot N.N."/>
        </authorList>
    </citation>
    <scope>NUCLEOTIDE SEQUENCE [LARGE SCALE GENOMIC DNA]</scope>
    <source>
        <strain evidence="8 9">CGMCC 4.5739</strain>
    </source>
</reference>
<evidence type="ECO:0000256" key="4">
    <source>
        <dbReference type="ARBA" id="ARBA00023125"/>
    </source>
</evidence>
<dbReference type="GO" id="GO:0003700">
    <property type="term" value="F:DNA-binding transcription factor activity"/>
    <property type="evidence" value="ECO:0007669"/>
    <property type="project" value="InterPro"/>
</dbReference>
<evidence type="ECO:0000256" key="6">
    <source>
        <dbReference type="SAM" id="MobiDB-lite"/>
    </source>
</evidence>
<evidence type="ECO:0000256" key="1">
    <source>
        <dbReference type="ARBA" id="ARBA00005384"/>
    </source>
</evidence>
<evidence type="ECO:0000256" key="2">
    <source>
        <dbReference type="ARBA" id="ARBA00022898"/>
    </source>
</evidence>
<dbReference type="PANTHER" id="PTHR46577">
    <property type="entry name" value="HTH-TYPE TRANSCRIPTIONAL REGULATORY PROTEIN GABR"/>
    <property type="match status" value="1"/>
</dbReference>
<keyword evidence="5" id="KW-0804">Transcription</keyword>
<evidence type="ECO:0000313" key="9">
    <source>
        <dbReference type="Proteomes" id="UP000199207"/>
    </source>
</evidence>
<name>A0A1I1HSD4_9ACTN</name>
<accession>A0A1I1HSD4</accession>
<feature type="region of interest" description="Disordered" evidence="6">
    <location>
        <begin position="488"/>
        <end position="545"/>
    </location>
</feature>
<dbReference type="Pfam" id="PF00155">
    <property type="entry name" value="Aminotran_1_2"/>
    <property type="match status" value="1"/>
</dbReference>
<proteinExistence type="inferred from homology"/>
<comment type="similarity">
    <text evidence="1">In the C-terminal section; belongs to the class-I pyridoxal-phosphate-dependent aminotransferase family.</text>
</comment>
<evidence type="ECO:0000313" key="8">
    <source>
        <dbReference type="EMBL" id="SFC27039.1"/>
    </source>
</evidence>
<dbReference type="PROSITE" id="PS50949">
    <property type="entry name" value="HTH_GNTR"/>
    <property type="match status" value="1"/>
</dbReference>
<dbReference type="EMBL" id="FOLM01000002">
    <property type="protein sequence ID" value="SFC27039.1"/>
    <property type="molecule type" value="Genomic_DNA"/>
</dbReference>
<dbReference type="InterPro" id="IPR015421">
    <property type="entry name" value="PyrdxlP-dep_Trfase_major"/>
</dbReference>
<dbReference type="InterPro" id="IPR004839">
    <property type="entry name" value="Aminotransferase_I/II_large"/>
</dbReference>
<dbReference type="SMART" id="SM00345">
    <property type="entry name" value="HTH_GNTR"/>
    <property type="match status" value="1"/>
</dbReference>
<dbReference type="GO" id="GO:0008483">
    <property type="term" value="F:transaminase activity"/>
    <property type="evidence" value="ECO:0007669"/>
    <property type="project" value="UniProtKB-KW"/>
</dbReference>
<dbReference type="CDD" id="cd00609">
    <property type="entry name" value="AAT_like"/>
    <property type="match status" value="1"/>
</dbReference>
<dbReference type="GO" id="GO:0003677">
    <property type="term" value="F:DNA binding"/>
    <property type="evidence" value="ECO:0007669"/>
    <property type="project" value="UniProtKB-KW"/>
</dbReference>
<dbReference type="STRING" id="910347.SAMN05421773_102510"/>
<dbReference type="AlphaFoldDB" id="A0A1I1HSD4"/>
<evidence type="ECO:0000256" key="5">
    <source>
        <dbReference type="ARBA" id="ARBA00023163"/>
    </source>
</evidence>
<evidence type="ECO:0000256" key="3">
    <source>
        <dbReference type="ARBA" id="ARBA00023015"/>
    </source>
</evidence>
<dbReference type="PRINTS" id="PR00035">
    <property type="entry name" value="HTHGNTR"/>
</dbReference>
<protein>
    <submittedName>
        <fullName evidence="8">DNA-binding transcriptional regulator, MocR family, contains an aminotransferase domain</fullName>
    </submittedName>
</protein>
<feature type="compositionally biased region" description="Low complexity" evidence="6">
    <location>
        <begin position="520"/>
        <end position="540"/>
    </location>
</feature>
<dbReference type="InterPro" id="IPR036390">
    <property type="entry name" value="WH_DNA-bd_sf"/>
</dbReference>
<dbReference type="InterPro" id="IPR036388">
    <property type="entry name" value="WH-like_DNA-bd_sf"/>
</dbReference>
<dbReference type="Gene3D" id="1.10.10.10">
    <property type="entry name" value="Winged helix-like DNA-binding domain superfamily/Winged helix DNA-binding domain"/>
    <property type="match status" value="1"/>
</dbReference>
<feature type="domain" description="HTH gntR-type" evidence="7">
    <location>
        <begin position="16"/>
        <end position="84"/>
    </location>
</feature>
<feature type="region of interest" description="Disordered" evidence="6">
    <location>
        <begin position="565"/>
        <end position="695"/>
    </location>
</feature>
<keyword evidence="8" id="KW-0808">Transferase</keyword>
<feature type="compositionally biased region" description="Basic residues" evidence="6">
    <location>
        <begin position="499"/>
        <end position="515"/>
    </location>
</feature>
<gene>
    <name evidence="8" type="ORF">SAMN05421773_102510</name>
</gene>
<dbReference type="InterPro" id="IPR051446">
    <property type="entry name" value="HTH_trans_reg/aminotransferase"/>
</dbReference>
<feature type="compositionally biased region" description="Low complexity" evidence="6">
    <location>
        <begin position="84"/>
        <end position="94"/>
    </location>
</feature>
<keyword evidence="8" id="KW-0032">Aminotransferase</keyword>
<dbReference type="Gene3D" id="3.40.640.10">
    <property type="entry name" value="Type I PLP-dependent aspartate aminotransferase-like (Major domain)"/>
    <property type="match status" value="1"/>
</dbReference>
<dbReference type="PANTHER" id="PTHR46577:SF1">
    <property type="entry name" value="HTH-TYPE TRANSCRIPTIONAL REGULATORY PROTEIN GABR"/>
    <property type="match status" value="1"/>
</dbReference>
<keyword evidence="3" id="KW-0805">Transcription regulation</keyword>
<dbReference type="SUPFAM" id="SSF53383">
    <property type="entry name" value="PLP-dependent transferases"/>
    <property type="match status" value="1"/>
</dbReference>
<organism evidence="8 9">
    <name type="scientific">Streptomyces aidingensis</name>
    <dbReference type="NCBI Taxonomy" id="910347"/>
    <lineage>
        <taxon>Bacteria</taxon>
        <taxon>Bacillati</taxon>
        <taxon>Actinomycetota</taxon>
        <taxon>Actinomycetes</taxon>
        <taxon>Kitasatosporales</taxon>
        <taxon>Streptomycetaceae</taxon>
        <taxon>Streptomyces</taxon>
    </lineage>
</organism>
<dbReference type="GO" id="GO:0030170">
    <property type="term" value="F:pyridoxal phosphate binding"/>
    <property type="evidence" value="ECO:0007669"/>
    <property type="project" value="InterPro"/>
</dbReference>
<keyword evidence="2" id="KW-0663">Pyridoxal phosphate</keyword>
<dbReference type="CDD" id="cd07377">
    <property type="entry name" value="WHTH_GntR"/>
    <property type="match status" value="1"/>
</dbReference>
<dbReference type="InterPro" id="IPR015424">
    <property type="entry name" value="PyrdxlP-dep_Trfase"/>
</dbReference>
<sequence length="695" mass="73743">MGSSELLINLDRASRVPLRQQLCDEIAAAVQAGRLRPGGRLPATRELAGELGVSRTVVVGAYELLRARGLVIARRGSATTIAPHAADPAPAAAGAPPPAPRTPLLPKSPLAGGTDGAGGLMWRPWPAPGAAGDTGPAIDFRHGTPALAEFPVSRWQHALQRAHTRASTASLGYGPAEGSAELRARITELVRRSRGLDAPPGRVVVTSGATQATDILARLLASGPGDVIVIEDPGHTVLRQIFGSSPAAAVVPVPVDHEGLRVAEIDGRVRAAGHDPGRVTLVYVTPSHQFPTGHLLSPRRRRELLAWVRRRGAVVLEDDYHNEFSFTGARLPALAAEDRHGNVVYVGSFSKTLFPALRLGYAILPERLVRPCLGVKWITDRLSPTLTQEALADFIATGAYARHISRMSRLYRRRRGHLLDTLRDRFGDRVRISGEAAGLHVLVTFTGLPRDLDEEAITARAERHGVRVHPAAGYYHAGHAARAVLPDGLRGAAPAPDHRGRHPAGRRTHHRRPLTRVHDAGPASSEPPAGAAGTAGSTAPLRRSGCSTTVCGAVPAVILGASTRRRLSSTSATSCRPPGCADSTEIISRRRPGRVATTSLCRQFQRREWARPRSSRKATSPGSGRSGASGLPSGRNSSAPLAGASRNAPMPATSQQAMGSRDASEWALHRSTRSLMRGSRSPLAGRRSRDSEAQG</sequence>
<dbReference type="InterPro" id="IPR000524">
    <property type="entry name" value="Tscrpt_reg_HTH_GntR"/>
</dbReference>
<dbReference type="Pfam" id="PF00392">
    <property type="entry name" value="GntR"/>
    <property type="match status" value="1"/>
</dbReference>
<dbReference type="Proteomes" id="UP000199207">
    <property type="component" value="Unassembled WGS sequence"/>
</dbReference>
<dbReference type="SUPFAM" id="SSF46785">
    <property type="entry name" value="Winged helix' DNA-binding domain"/>
    <property type="match status" value="1"/>
</dbReference>
<keyword evidence="9" id="KW-1185">Reference proteome</keyword>
<keyword evidence="4 8" id="KW-0238">DNA-binding</keyword>